<keyword evidence="3 6" id="KW-0812">Transmembrane</keyword>
<evidence type="ECO:0000256" key="2">
    <source>
        <dbReference type="ARBA" id="ARBA00022448"/>
    </source>
</evidence>
<keyword evidence="6" id="KW-1133">Transmembrane helix</keyword>
<comment type="caution">
    <text evidence="7">The sequence shown here is derived from an EMBL/GenBank/DDBJ whole genome shotgun (WGS) entry which is preliminary data.</text>
</comment>
<comment type="subcellular location">
    <subcellularLocation>
        <location evidence="1">Membrane</location>
        <topology evidence="1">Multi-pass membrane protein</topology>
    </subcellularLocation>
</comment>
<dbReference type="InterPro" id="IPR002067">
    <property type="entry name" value="MCP"/>
</dbReference>
<evidence type="ECO:0000256" key="6">
    <source>
        <dbReference type="SAM" id="Phobius"/>
    </source>
</evidence>
<keyword evidence="2" id="KW-0813">Transport</keyword>
<evidence type="ECO:0000256" key="4">
    <source>
        <dbReference type="ARBA" id="ARBA00022737"/>
    </source>
</evidence>
<dbReference type="Gene3D" id="1.50.40.10">
    <property type="entry name" value="Mitochondrial carrier domain"/>
    <property type="match status" value="2"/>
</dbReference>
<dbReference type="eggNOG" id="KOG0765">
    <property type="taxonomic scope" value="Eukaryota"/>
</dbReference>
<dbReference type="PANTHER" id="PTHR46080">
    <property type="entry name" value="MITOCHONDRIAL SUBSTRATE CARRIER FAMILY PROTEIN J"/>
    <property type="match status" value="1"/>
</dbReference>
<dbReference type="GO" id="GO:0016020">
    <property type="term" value="C:membrane"/>
    <property type="evidence" value="ECO:0007669"/>
    <property type="project" value="UniProtKB-SubCell"/>
</dbReference>
<organism evidence="7 8">
    <name type="scientific">Coccomyxa subellipsoidea (strain C-169)</name>
    <name type="common">Green microalga</name>
    <dbReference type="NCBI Taxonomy" id="574566"/>
    <lineage>
        <taxon>Eukaryota</taxon>
        <taxon>Viridiplantae</taxon>
        <taxon>Chlorophyta</taxon>
        <taxon>core chlorophytes</taxon>
        <taxon>Trebouxiophyceae</taxon>
        <taxon>Trebouxiophyceae incertae sedis</taxon>
        <taxon>Coccomyxaceae</taxon>
        <taxon>Coccomyxa</taxon>
        <taxon>Coccomyxa subellipsoidea</taxon>
    </lineage>
</organism>
<dbReference type="Proteomes" id="UP000007264">
    <property type="component" value="Unassembled WGS sequence"/>
</dbReference>
<evidence type="ECO:0000256" key="1">
    <source>
        <dbReference type="ARBA" id="ARBA00004141"/>
    </source>
</evidence>
<dbReference type="RefSeq" id="XP_005645963.1">
    <property type="nucleotide sequence ID" value="XM_005645906.1"/>
</dbReference>
<keyword evidence="4" id="KW-0677">Repeat</keyword>
<proteinExistence type="predicted"/>
<evidence type="ECO:0000256" key="3">
    <source>
        <dbReference type="ARBA" id="ARBA00022692"/>
    </source>
</evidence>
<dbReference type="OrthoDB" id="250329at2759"/>
<keyword evidence="8" id="KW-1185">Reference proteome</keyword>
<dbReference type="PRINTS" id="PR00926">
    <property type="entry name" value="MITOCARRIER"/>
</dbReference>
<sequence length="333" mass="35098">MHCRLDKRKFLIMGAGIFSGLTTCLFPLTVIKTRQMAVEGAPAGFKVARQILASDGVRGLYRGFGTVIIGVIPARGVYLTTLEATKSWSLDTAARIAPSEAGQAGLSNLFAGAVASLVTQSVIVPIDVVSQRLMVAGEPASSMGTASISGQGGAAVAAVGAPPRMNGVRMARHVIATEGVLGLYRGFGMSVATFVPSSGIWWGSYGAFQKLVWHQVRPPSPHFASALTRIPHGPSEVMAVQTASALMAGLSSATLTNGLDVVKTRLQVAERVSGRERATFRSVAAQLVKEEGLRGFSRGLLPRIANTALWGTCMVTAYEFLKRTCALPEPVDR</sequence>
<keyword evidence="5 6" id="KW-0472">Membrane</keyword>
<dbReference type="EMBL" id="AGSI01000012">
    <property type="protein sequence ID" value="EIE21419.1"/>
    <property type="molecule type" value="Genomic_DNA"/>
</dbReference>
<dbReference type="AlphaFoldDB" id="I0YSQ0"/>
<dbReference type="GO" id="GO:0055085">
    <property type="term" value="P:transmembrane transport"/>
    <property type="evidence" value="ECO:0007669"/>
    <property type="project" value="InterPro"/>
</dbReference>
<evidence type="ECO:0000313" key="7">
    <source>
        <dbReference type="EMBL" id="EIE21419.1"/>
    </source>
</evidence>
<dbReference type="PANTHER" id="PTHR46080:SF3">
    <property type="entry name" value="MITOCHONDRIAL SUBSTRATE CARRIER FAMILY PROTEIN"/>
    <property type="match status" value="1"/>
</dbReference>
<evidence type="ECO:0000313" key="8">
    <source>
        <dbReference type="Proteomes" id="UP000007264"/>
    </source>
</evidence>
<protein>
    <submittedName>
        <fullName evidence="7">Mitochondrial carrier protein</fullName>
    </submittedName>
</protein>
<dbReference type="GeneID" id="17039403"/>
<name>I0YSQ0_COCSC</name>
<evidence type="ECO:0000256" key="5">
    <source>
        <dbReference type="ARBA" id="ARBA00023136"/>
    </source>
</evidence>
<accession>I0YSQ0</accession>
<reference evidence="7 8" key="1">
    <citation type="journal article" date="2012" name="Genome Biol.">
        <title>The genome of the polar eukaryotic microalga coccomyxa subellipsoidea reveals traits of cold adaptation.</title>
        <authorList>
            <person name="Blanc G."/>
            <person name="Agarkova I."/>
            <person name="Grimwood J."/>
            <person name="Kuo A."/>
            <person name="Brueggeman A."/>
            <person name="Dunigan D."/>
            <person name="Gurnon J."/>
            <person name="Ladunga I."/>
            <person name="Lindquist E."/>
            <person name="Lucas S."/>
            <person name="Pangilinan J."/>
            <person name="Proschold T."/>
            <person name="Salamov A."/>
            <person name="Schmutz J."/>
            <person name="Weeks D."/>
            <person name="Yamada T."/>
            <person name="Claverie J.M."/>
            <person name="Grigoriev I."/>
            <person name="Van Etten J."/>
            <person name="Lomsadze A."/>
            <person name="Borodovsky M."/>
        </authorList>
    </citation>
    <scope>NUCLEOTIDE SEQUENCE [LARGE SCALE GENOMIC DNA]</scope>
    <source>
        <strain evidence="7 8">C-169</strain>
    </source>
</reference>
<dbReference type="SUPFAM" id="SSF103506">
    <property type="entry name" value="Mitochondrial carrier"/>
    <property type="match status" value="1"/>
</dbReference>
<dbReference type="InterPro" id="IPR023395">
    <property type="entry name" value="MCP_dom_sf"/>
</dbReference>
<dbReference type="KEGG" id="csl:COCSUDRAFT_17475"/>
<dbReference type="Pfam" id="PF00153">
    <property type="entry name" value="Mito_carr"/>
    <property type="match status" value="3"/>
</dbReference>
<gene>
    <name evidence="7" type="ORF">COCSUDRAFT_17475</name>
</gene>
<feature type="transmembrane region" description="Helical" evidence="6">
    <location>
        <begin position="12"/>
        <end position="31"/>
    </location>
</feature>
<dbReference type="InterPro" id="IPR018108">
    <property type="entry name" value="MCP_transmembrane"/>
</dbReference>